<evidence type="ECO:0000313" key="3">
    <source>
        <dbReference type="Proteomes" id="UP000770015"/>
    </source>
</evidence>
<gene>
    <name evidence="2" type="ORF">F5X68DRAFT_235216</name>
</gene>
<dbReference type="Proteomes" id="UP000770015">
    <property type="component" value="Unassembled WGS sequence"/>
</dbReference>
<feature type="region of interest" description="Disordered" evidence="1">
    <location>
        <begin position="361"/>
        <end position="398"/>
    </location>
</feature>
<dbReference type="OrthoDB" id="10541000at2759"/>
<dbReference type="AlphaFoldDB" id="A0A9P8V5M7"/>
<reference evidence="2" key="1">
    <citation type="journal article" date="2021" name="Nat. Commun.">
        <title>Genetic determinants of endophytism in the Arabidopsis root mycobiome.</title>
        <authorList>
            <person name="Mesny F."/>
            <person name="Miyauchi S."/>
            <person name="Thiergart T."/>
            <person name="Pickel B."/>
            <person name="Atanasova L."/>
            <person name="Karlsson M."/>
            <person name="Huettel B."/>
            <person name="Barry K.W."/>
            <person name="Haridas S."/>
            <person name="Chen C."/>
            <person name="Bauer D."/>
            <person name="Andreopoulos W."/>
            <person name="Pangilinan J."/>
            <person name="LaButti K."/>
            <person name="Riley R."/>
            <person name="Lipzen A."/>
            <person name="Clum A."/>
            <person name="Drula E."/>
            <person name="Henrissat B."/>
            <person name="Kohler A."/>
            <person name="Grigoriev I.V."/>
            <person name="Martin F.M."/>
            <person name="Hacquard S."/>
        </authorList>
    </citation>
    <scope>NUCLEOTIDE SEQUENCE</scope>
    <source>
        <strain evidence="2">MPI-SDFR-AT-0117</strain>
    </source>
</reference>
<dbReference type="EMBL" id="JAGSXJ010000023">
    <property type="protein sequence ID" value="KAH6677042.1"/>
    <property type="molecule type" value="Genomic_DNA"/>
</dbReference>
<feature type="compositionally biased region" description="Pro residues" evidence="1">
    <location>
        <begin position="366"/>
        <end position="376"/>
    </location>
</feature>
<evidence type="ECO:0000256" key="1">
    <source>
        <dbReference type="SAM" id="MobiDB-lite"/>
    </source>
</evidence>
<evidence type="ECO:0000313" key="2">
    <source>
        <dbReference type="EMBL" id="KAH6677042.1"/>
    </source>
</evidence>
<name>A0A9P8V5M7_9PEZI</name>
<feature type="compositionally biased region" description="Basic and acidic residues" evidence="1">
    <location>
        <begin position="284"/>
        <end position="305"/>
    </location>
</feature>
<feature type="region of interest" description="Disordered" evidence="1">
    <location>
        <begin position="222"/>
        <end position="305"/>
    </location>
</feature>
<keyword evidence="3" id="KW-1185">Reference proteome</keyword>
<organism evidence="2 3">
    <name type="scientific">Plectosphaerella plurivora</name>
    <dbReference type="NCBI Taxonomy" id="936078"/>
    <lineage>
        <taxon>Eukaryota</taxon>
        <taxon>Fungi</taxon>
        <taxon>Dikarya</taxon>
        <taxon>Ascomycota</taxon>
        <taxon>Pezizomycotina</taxon>
        <taxon>Sordariomycetes</taxon>
        <taxon>Hypocreomycetidae</taxon>
        <taxon>Glomerellales</taxon>
        <taxon>Plectosphaerellaceae</taxon>
        <taxon>Plectosphaerella</taxon>
    </lineage>
</organism>
<feature type="compositionally biased region" description="Low complexity" evidence="1">
    <location>
        <begin position="223"/>
        <end position="238"/>
    </location>
</feature>
<accession>A0A9P8V5M7</accession>
<comment type="caution">
    <text evidence="2">The sequence shown here is derived from an EMBL/GenBank/DDBJ whole genome shotgun (WGS) entry which is preliminary data.</text>
</comment>
<sequence>MCFENIAKCEFCNFERPISWDHCPLWRINYMQDYMGNLTGVFSDPPIPKPEDCPKRFQGVVIPIRPGSCPSGPPPAFVREERLRRLAYLRNFGYPDDTDDEDDDDEDAPFGIRGSAINGCVGYEVRARLMQGQEWRDNWSHRNIRHRLGLRPCAPAVDRKIRPPKPIILLPLPASDLEDLKEGEKPSENRKVELPREVVPRPEGIAWTHKLHRPVYLLRRGITGSDSDGDSVTTDGSVAVDAGTAPSPVPLPISPQPQRRRQGQPVNGIRDNIDLNDLLLPRMAEPKPRGRQRERDPSPVPAEDKKEIVIEPGAVLFEGVPFQRPRSYSPRLYWGVPRNLMRRRYAEEEAAIIAKIKAEGGVPFEPTYPPEPPAVPIPIRNPRKRERLPPPDSYFSWH</sequence>
<protein>
    <submittedName>
        <fullName evidence="2">Uncharacterized protein</fullName>
    </submittedName>
</protein>
<proteinExistence type="predicted"/>